<organism evidence="2 3">
    <name type="scientific">Ilex paraguariensis</name>
    <name type="common">yerba mate</name>
    <dbReference type="NCBI Taxonomy" id="185542"/>
    <lineage>
        <taxon>Eukaryota</taxon>
        <taxon>Viridiplantae</taxon>
        <taxon>Streptophyta</taxon>
        <taxon>Embryophyta</taxon>
        <taxon>Tracheophyta</taxon>
        <taxon>Spermatophyta</taxon>
        <taxon>Magnoliopsida</taxon>
        <taxon>eudicotyledons</taxon>
        <taxon>Gunneridae</taxon>
        <taxon>Pentapetalae</taxon>
        <taxon>asterids</taxon>
        <taxon>campanulids</taxon>
        <taxon>Aquifoliales</taxon>
        <taxon>Aquifoliaceae</taxon>
        <taxon>Ilex</taxon>
    </lineage>
</organism>
<keyword evidence="3" id="KW-1185">Reference proteome</keyword>
<evidence type="ECO:0000313" key="3">
    <source>
        <dbReference type="Proteomes" id="UP001642360"/>
    </source>
</evidence>
<dbReference type="InterPro" id="IPR001944">
    <property type="entry name" value="Glycoside_Hdrlase_35"/>
</dbReference>
<sequence length="97" mass="10972">MKQNIKKLDEKDDKIENEYGPKSKAYGVAGYVYMTWAAKMATELDTEVPWLMCKEDDAPNPVGITQICYMVIVSQPLNLTLVVPDLDKRSFWANPSA</sequence>
<dbReference type="PANTHER" id="PTHR23421">
    <property type="entry name" value="BETA-GALACTOSIDASE RELATED"/>
    <property type="match status" value="1"/>
</dbReference>
<accession>A0ABC8TS36</accession>
<dbReference type="AlphaFoldDB" id="A0ABC8TS36"/>
<comment type="caution">
    <text evidence="2">The sequence shown here is derived from an EMBL/GenBank/DDBJ whole genome shotgun (WGS) entry which is preliminary data.</text>
</comment>
<dbReference type="EMBL" id="CAUOFW020005345">
    <property type="protein sequence ID" value="CAK9169664.1"/>
    <property type="molecule type" value="Genomic_DNA"/>
</dbReference>
<protein>
    <recommendedName>
        <fullName evidence="4">Beta-galactosidase</fullName>
    </recommendedName>
</protein>
<evidence type="ECO:0000313" key="2">
    <source>
        <dbReference type="EMBL" id="CAK9169664.1"/>
    </source>
</evidence>
<proteinExistence type="inferred from homology"/>
<reference evidence="2 3" key="1">
    <citation type="submission" date="2024-02" db="EMBL/GenBank/DDBJ databases">
        <authorList>
            <person name="Vignale AGUSTIN F."/>
            <person name="Sosa J E."/>
            <person name="Modenutti C."/>
        </authorList>
    </citation>
    <scope>NUCLEOTIDE SEQUENCE [LARGE SCALE GENOMIC DNA]</scope>
</reference>
<evidence type="ECO:0000256" key="1">
    <source>
        <dbReference type="ARBA" id="ARBA00009809"/>
    </source>
</evidence>
<name>A0ABC8TS36_9AQUA</name>
<gene>
    <name evidence="2" type="ORF">ILEXP_LOCUS39136</name>
</gene>
<dbReference type="SUPFAM" id="SSF51445">
    <property type="entry name" value="(Trans)glycosidases"/>
    <property type="match status" value="1"/>
</dbReference>
<comment type="similarity">
    <text evidence="1">Belongs to the glycosyl hydrolase 35 family.</text>
</comment>
<dbReference type="Proteomes" id="UP001642360">
    <property type="component" value="Unassembled WGS sequence"/>
</dbReference>
<dbReference type="Gene3D" id="3.20.20.80">
    <property type="entry name" value="Glycosidases"/>
    <property type="match status" value="1"/>
</dbReference>
<dbReference type="InterPro" id="IPR017853">
    <property type="entry name" value="GH"/>
</dbReference>
<evidence type="ECO:0008006" key="4">
    <source>
        <dbReference type="Google" id="ProtNLM"/>
    </source>
</evidence>